<organism evidence="3 4">
    <name type="scientific">Candidatus Nitrohelix vancouverensis</name>
    <dbReference type="NCBI Taxonomy" id="2705534"/>
    <lineage>
        <taxon>Bacteria</taxon>
        <taxon>Pseudomonadati</taxon>
        <taxon>Nitrospinota/Tectimicrobiota group</taxon>
        <taxon>Nitrospinota</taxon>
        <taxon>Nitrospinia</taxon>
        <taxon>Nitrospinales</taxon>
        <taxon>Nitrospinaceae</taxon>
        <taxon>Candidatus Nitrohelix</taxon>
    </lineage>
</organism>
<dbReference type="KEGG" id="nva:G3M78_12580"/>
<evidence type="ECO:0000256" key="1">
    <source>
        <dbReference type="PROSITE-ProRule" id="PRU00169"/>
    </source>
</evidence>
<gene>
    <name evidence="3" type="ORF">G3M78_12580</name>
</gene>
<keyword evidence="1" id="KW-0597">Phosphoprotein</keyword>
<feature type="modified residue" description="4-aspartylphosphate" evidence="1">
    <location>
        <position position="70"/>
    </location>
</feature>
<dbReference type="AlphaFoldDB" id="A0A7T0G499"/>
<dbReference type="Pfam" id="PF00072">
    <property type="entry name" value="Response_reg"/>
    <property type="match status" value="1"/>
</dbReference>
<dbReference type="GO" id="GO:0000160">
    <property type="term" value="P:phosphorelay signal transduction system"/>
    <property type="evidence" value="ECO:0007669"/>
    <property type="project" value="InterPro"/>
</dbReference>
<dbReference type="Gene3D" id="3.40.50.2300">
    <property type="match status" value="1"/>
</dbReference>
<sequence>MKSKEASYLILVIEDSDFDFKSIMKSFNKCGFKNIVHRITNGDNALDYLFNRGEFVDPIASPSPDLIFLDLNLPGSDGHEILEELKNDPKMRMIPVVIMTSSGNAQDIQNCYARGANSYVIKPTSSEGFLKAIQGLNDYWFKLSILPTTMRTP</sequence>
<dbReference type="Proteomes" id="UP000594464">
    <property type="component" value="Chromosome"/>
</dbReference>
<accession>A0A7T0G499</accession>
<dbReference type="CDD" id="cd17557">
    <property type="entry name" value="REC_Rcp-like"/>
    <property type="match status" value="1"/>
</dbReference>
<feature type="domain" description="Response regulatory" evidence="2">
    <location>
        <begin position="9"/>
        <end position="137"/>
    </location>
</feature>
<evidence type="ECO:0000313" key="3">
    <source>
        <dbReference type="EMBL" id="QPJ66183.1"/>
    </source>
</evidence>
<evidence type="ECO:0000259" key="2">
    <source>
        <dbReference type="PROSITE" id="PS50110"/>
    </source>
</evidence>
<proteinExistence type="predicted"/>
<dbReference type="PROSITE" id="PS50110">
    <property type="entry name" value="RESPONSE_REGULATORY"/>
    <property type="match status" value="1"/>
</dbReference>
<dbReference type="EMBL" id="CP048620">
    <property type="protein sequence ID" value="QPJ66183.1"/>
    <property type="molecule type" value="Genomic_DNA"/>
</dbReference>
<dbReference type="InterPro" id="IPR001789">
    <property type="entry name" value="Sig_transdc_resp-reg_receiver"/>
</dbReference>
<protein>
    <submittedName>
        <fullName evidence="3">Response regulator</fullName>
    </submittedName>
</protein>
<dbReference type="SMART" id="SM00448">
    <property type="entry name" value="REC"/>
    <property type="match status" value="1"/>
</dbReference>
<dbReference type="SUPFAM" id="SSF52172">
    <property type="entry name" value="CheY-like"/>
    <property type="match status" value="1"/>
</dbReference>
<reference evidence="4" key="1">
    <citation type="submission" date="2020-02" db="EMBL/GenBank/DDBJ databases">
        <title>Genomic and physiological characterization of two novel Nitrospinaceae genera.</title>
        <authorList>
            <person name="Mueller A.J."/>
            <person name="Jung M.-Y."/>
            <person name="Strachan C.R."/>
            <person name="Herbold C.W."/>
            <person name="Kirkegaard R.H."/>
            <person name="Daims H."/>
        </authorList>
    </citation>
    <scope>NUCLEOTIDE SEQUENCE [LARGE SCALE GENOMIC DNA]</scope>
</reference>
<evidence type="ECO:0000313" key="4">
    <source>
        <dbReference type="Proteomes" id="UP000594464"/>
    </source>
</evidence>
<dbReference type="PANTHER" id="PTHR44520:SF2">
    <property type="entry name" value="RESPONSE REGULATOR RCP1"/>
    <property type="match status" value="1"/>
</dbReference>
<name>A0A7T0G499_9BACT</name>
<dbReference type="PANTHER" id="PTHR44520">
    <property type="entry name" value="RESPONSE REGULATOR RCP1-RELATED"/>
    <property type="match status" value="1"/>
</dbReference>
<dbReference type="InterPro" id="IPR011006">
    <property type="entry name" value="CheY-like_superfamily"/>
</dbReference>
<dbReference type="InterPro" id="IPR052893">
    <property type="entry name" value="TCS_response_regulator"/>
</dbReference>